<comment type="caution">
    <text evidence="2">The sequence shown here is derived from an EMBL/GenBank/DDBJ whole genome shotgun (WGS) entry which is preliminary data.</text>
</comment>
<name>A0ABV9V8Y3_STRAZ</name>
<proteinExistence type="predicted"/>
<sequence>MESRTAGARTAGRQLPVPPTDRTHADEGDTIDTAETDRHPLDSANVTNARNTLLELLGRAGVFRGEAEELIALVEAGAIADAHSEVGRAERVPAGQGESYGVGWRDGARAVGDVLARVADRALERAIGPETPGSAGVTRVRHPVGRMDVERAKVAVMPLFLEFSDTSDLDPEVSDEVLTALLGTMSVVGRVGYAGRLEQFTGSHRERLAHLYAQYGPHSRIAVHGRYSLLHSPTSIAVLERLTAAPSALRAEWEHAELPPAWLEGLSTAWSASEVARG</sequence>
<evidence type="ECO:0000256" key="1">
    <source>
        <dbReference type="SAM" id="MobiDB-lite"/>
    </source>
</evidence>
<gene>
    <name evidence="2" type="ORF">ACFPL4_15420</name>
</gene>
<feature type="region of interest" description="Disordered" evidence="1">
    <location>
        <begin position="1"/>
        <end position="41"/>
    </location>
</feature>
<reference evidence="3" key="1">
    <citation type="journal article" date="2019" name="Int. J. Syst. Evol. Microbiol.">
        <title>The Global Catalogue of Microorganisms (GCM) 10K type strain sequencing project: providing services to taxonomists for standard genome sequencing and annotation.</title>
        <authorList>
            <consortium name="The Broad Institute Genomics Platform"/>
            <consortium name="The Broad Institute Genome Sequencing Center for Infectious Disease"/>
            <person name="Wu L."/>
            <person name="Ma J."/>
        </authorList>
    </citation>
    <scope>NUCLEOTIDE SEQUENCE [LARGE SCALE GENOMIC DNA]</scope>
    <source>
        <strain evidence="3">ICMP 257</strain>
    </source>
</reference>
<evidence type="ECO:0000313" key="2">
    <source>
        <dbReference type="EMBL" id="MFC4979738.1"/>
    </source>
</evidence>
<dbReference type="EMBL" id="JBHSJE010000003">
    <property type="protein sequence ID" value="MFC4979738.1"/>
    <property type="molecule type" value="Genomic_DNA"/>
</dbReference>
<dbReference type="Proteomes" id="UP001595908">
    <property type="component" value="Unassembled WGS sequence"/>
</dbReference>
<dbReference type="RefSeq" id="WP_341864646.1">
    <property type="nucleotide sequence ID" value="NZ_JBFAGR010000029.1"/>
</dbReference>
<protein>
    <submittedName>
        <fullName evidence="2">Uncharacterized protein</fullName>
    </submittedName>
</protein>
<dbReference type="GeneID" id="31234886"/>
<accession>A0ABV9V8Y3</accession>
<keyword evidence="3" id="KW-1185">Reference proteome</keyword>
<organism evidence="2 3">
    <name type="scientific">Streptomyces atroolivaceus</name>
    <dbReference type="NCBI Taxonomy" id="66869"/>
    <lineage>
        <taxon>Bacteria</taxon>
        <taxon>Bacillati</taxon>
        <taxon>Actinomycetota</taxon>
        <taxon>Actinomycetes</taxon>
        <taxon>Kitasatosporales</taxon>
        <taxon>Streptomycetaceae</taxon>
        <taxon>Streptomyces</taxon>
    </lineage>
</organism>
<evidence type="ECO:0000313" key="3">
    <source>
        <dbReference type="Proteomes" id="UP001595908"/>
    </source>
</evidence>